<comment type="caution">
    <text evidence="1">The sequence shown here is derived from an EMBL/GenBank/DDBJ whole genome shotgun (WGS) entry which is preliminary data.</text>
</comment>
<accession>A0A7C8KRN5</accession>
<sequence length="376" mass="44555">MISYRIGKKYESIRQSEGIILASKIPANAPLLMKDVYQKIFPQVNRELNYWKERASEIPNPELRTQALASIQDKKFHCQGGSVYSVLAGDSWKEAIRFIVAYQTISDYLDNLCDRSTSLDPEDFRLLHQSMEDALTPHNQVKNYYKLREEQDDGDYLIDLVITCQNVLRRVDNFNVIGKYMLELEALYSDLQVHKHVKHEERIPRLEEWFHLYQQKWPMLSWYEFSACTGSTLGIFCITSYALNGNMNEELAKRIYDSYFPYLQGLHIMLDYFIDQEEDRIEGDLNFCNYYQNEQELEKRLIYFVEQTNEQIKNLPDQTFHEMIQHGLVGLYLADPKVKKMNKAYETAKRLMKASGRKSQFFHWNIRLYNRLAGKY</sequence>
<proteinExistence type="predicted"/>
<organism evidence="1 2">
    <name type="scientific">Gracilibacillus oryzae</name>
    <dbReference type="NCBI Taxonomy" id="1672701"/>
    <lineage>
        <taxon>Bacteria</taxon>
        <taxon>Bacillati</taxon>
        <taxon>Bacillota</taxon>
        <taxon>Bacilli</taxon>
        <taxon>Bacillales</taxon>
        <taxon>Bacillaceae</taxon>
        <taxon>Gracilibacillus</taxon>
    </lineage>
</organism>
<dbReference type="AlphaFoldDB" id="A0A7C8KRN5"/>
<evidence type="ECO:0000313" key="1">
    <source>
        <dbReference type="EMBL" id="KAB8131482.1"/>
    </source>
</evidence>
<dbReference type="OrthoDB" id="2371262at2"/>
<reference evidence="1 2" key="1">
    <citation type="submission" date="2019-10" db="EMBL/GenBank/DDBJ databases">
        <title>Gracilibacillus sp. nov. isolated from rice seeds.</title>
        <authorList>
            <person name="He S."/>
        </authorList>
    </citation>
    <scope>NUCLEOTIDE SEQUENCE [LARGE SCALE GENOMIC DNA]</scope>
    <source>
        <strain evidence="1 2">TD8</strain>
    </source>
</reference>
<dbReference type="Pfam" id="PF10776">
    <property type="entry name" value="DUF2600"/>
    <property type="match status" value="1"/>
</dbReference>
<evidence type="ECO:0000313" key="2">
    <source>
        <dbReference type="Proteomes" id="UP000480246"/>
    </source>
</evidence>
<keyword evidence="2" id="KW-1185">Reference proteome</keyword>
<name>A0A7C8KRN5_9BACI</name>
<dbReference type="EMBL" id="WEID01000066">
    <property type="protein sequence ID" value="KAB8131482.1"/>
    <property type="molecule type" value="Genomic_DNA"/>
</dbReference>
<dbReference type="Proteomes" id="UP000480246">
    <property type="component" value="Unassembled WGS sequence"/>
</dbReference>
<protein>
    <submittedName>
        <fullName evidence="1">Tetraprenyl-beta-curcumene synthase family protein</fullName>
    </submittedName>
</protein>
<gene>
    <name evidence="1" type="ORF">F9U64_13365</name>
</gene>
<dbReference type="InterPro" id="IPR019712">
    <property type="entry name" value="YtpB-like"/>
</dbReference>